<keyword evidence="5 12" id="KW-0963">Cytoplasm</keyword>
<feature type="active site" description="Proton donor/acceptor" evidence="12 14">
    <location>
        <position position="148"/>
    </location>
</feature>
<gene>
    <name evidence="12 16" type="primary">dapA</name>
    <name evidence="16" type="ORF">I2501_37690</name>
</gene>
<dbReference type="InterPro" id="IPR005263">
    <property type="entry name" value="DapA"/>
</dbReference>
<feature type="binding site" evidence="12 15">
    <location>
        <position position="60"/>
    </location>
    <ligand>
        <name>pyruvate</name>
        <dbReference type="ChEBI" id="CHEBI:15361"/>
    </ligand>
</feature>
<reference evidence="16" key="1">
    <citation type="submission" date="2020-11" db="EMBL/GenBank/DDBJ databases">
        <title>Isolation and identification of active actinomycetes.</title>
        <authorList>
            <person name="Yu B."/>
        </authorList>
    </citation>
    <scope>NUCLEOTIDE SEQUENCE</scope>
    <source>
        <strain evidence="16">NEAU-YB345</strain>
    </source>
</reference>
<evidence type="ECO:0000313" key="17">
    <source>
        <dbReference type="Proteomes" id="UP000657385"/>
    </source>
</evidence>
<comment type="catalytic activity">
    <reaction evidence="11 12">
        <text>L-aspartate 4-semialdehyde + pyruvate = (2S,4S)-4-hydroxy-2,3,4,5-tetrahydrodipicolinate + H2O + H(+)</text>
        <dbReference type="Rhea" id="RHEA:34171"/>
        <dbReference type="ChEBI" id="CHEBI:15361"/>
        <dbReference type="ChEBI" id="CHEBI:15377"/>
        <dbReference type="ChEBI" id="CHEBI:15378"/>
        <dbReference type="ChEBI" id="CHEBI:67139"/>
        <dbReference type="ChEBI" id="CHEBI:537519"/>
        <dbReference type="EC" id="4.3.3.7"/>
    </reaction>
</comment>
<comment type="subcellular location">
    <subcellularLocation>
        <location evidence="12">Cytoplasm</location>
    </subcellularLocation>
</comment>
<evidence type="ECO:0000256" key="4">
    <source>
        <dbReference type="ARBA" id="ARBA00012086"/>
    </source>
</evidence>
<feature type="active site" description="Schiff-base intermediate with substrate" evidence="12 14">
    <location>
        <position position="176"/>
    </location>
</feature>
<dbReference type="AlphaFoldDB" id="A0A931BCM1"/>
<dbReference type="InterPro" id="IPR002220">
    <property type="entry name" value="DapA-like"/>
</dbReference>
<proteinExistence type="inferred from homology"/>
<dbReference type="RefSeq" id="WP_196198609.1">
    <property type="nucleotide sequence ID" value="NZ_JADPRT010000026.1"/>
</dbReference>
<evidence type="ECO:0000256" key="1">
    <source>
        <dbReference type="ARBA" id="ARBA00003294"/>
    </source>
</evidence>
<keyword evidence="6 12" id="KW-0028">Amino-acid biosynthesis</keyword>
<dbReference type="InterPro" id="IPR020624">
    <property type="entry name" value="Schiff_base-form_aldolases_CS"/>
</dbReference>
<evidence type="ECO:0000256" key="6">
    <source>
        <dbReference type="ARBA" id="ARBA00022605"/>
    </source>
</evidence>
<protein>
    <recommendedName>
        <fullName evidence="4 12">4-hydroxy-tetrahydrodipicolinate synthase</fullName>
        <shortName evidence="12">HTPA synthase</shortName>
        <ecNumber evidence="4 12">4.3.3.7</ecNumber>
    </recommendedName>
</protein>
<feature type="binding site" evidence="12 15">
    <location>
        <position position="216"/>
    </location>
    <ligand>
        <name>pyruvate</name>
        <dbReference type="ChEBI" id="CHEBI:15361"/>
    </ligand>
</feature>
<evidence type="ECO:0000256" key="5">
    <source>
        <dbReference type="ARBA" id="ARBA00022490"/>
    </source>
</evidence>
<evidence type="ECO:0000256" key="8">
    <source>
        <dbReference type="ARBA" id="ARBA00023154"/>
    </source>
</evidence>
<evidence type="ECO:0000256" key="9">
    <source>
        <dbReference type="ARBA" id="ARBA00023239"/>
    </source>
</evidence>
<sequence length="306" mass="31923">MHSDNLLAPAAGDHSPFGRVLAAMVTPFHADGTLDLTGAQELAAYLLAEGCDGLVLSGTTGEAPTTTDAEKEQLVRAVVEAADGSATVISGVGTYDTAHSQELARSAERAGADGVLAVTPYYSRPQQEGVRRHLRAVADAVTLPVMLYDIPHRTGTRLSPETLSALAEHPRIVAVKDVSYDLAGAARTMAETGLRYYCGADELNLPLAAIGAVGVVSTVANVAPREIRAVLDAYARGANAEAARLHQQLLPLVQAMMDDAPGTVTAKALLRAAGLPAGPVRSPLVDAEPELVERLLKVRQEAGVSR</sequence>
<comment type="function">
    <text evidence="1 12">Catalyzes the condensation of (S)-aspartate-beta-semialdehyde [(S)-ASA] and pyruvate to 4-hydroxy-tetrahydrodipicolinate (HTPA).</text>
</comment>
<evidence type="ECO:0000256" key="13">
    <source>
        <dbReference type="PIRNR" id="PIRNR001365"/>
    </source>
</evidence>
<dbReference type="GO" id="GO:0005829">
    <property type="term" value="C:cytosol"/>
    <property type="evidence" value="ECO:0007669"/>
    <property type="project" value="TreeGrafter"/>
</dbReference>
<dbReference type="GO" id="GO:0019877">
    <property type="term" value="P:diaminopimelate biosynthetic process"/>
    <property type="evidence" value="ECO:0007669"/>
    <property type="project" value="UniProtKB-UniRule"/>
</dbReference>
<dbReference type="NCBIfam" id="TIGR00674">
    <property type="entry name" value="dapA"/>
    <property type="match status" value="1"/>
</dbReference>
<evidence type="ECO:0000256" key="14">
    <source>
        <dbReference type="PIRSR" id="PIRSR001365-1"/>
    </source>
</evidence>
<dbReference type="Pfam" id="PF00701">
    <property type="entry name" value="DHDPS"/>
    <property type="match status" value="1"/>
</dbReference>
<dbReference type="CDD" id="cd00950">
    <property type="entry name" value="DHDPS"/>
    <property type="match status" value="1"/>
</dbReference>
<evidence type="ECO:0000256" key="12">
    <source>
        <dbReference type="HAMAP-Rule" id="MF_00418"/>
    </source>
</evidence>
<dbReference type="SMART" id="SM01130">
    <property type="entry name" value="DHDPS"/>
    <property type="match status" value="1"/>
</dbReference>
<dbReference type="Gene3D" id="3.20.20.70">
    <property type="entry name" value="Aldolase class I"/>
    <property type="match status" value="1"/>
</dbReference>
<dbReference type="InterPro" id="IPR013785">
    <property type="entry name" value="Aldolase_TIM"/>
</dbReference>
<dbReference type="PROSITE" id="PS00665">
    <property type="entry name" value="DHDPS_1"/>
    <property type="match status" value="1"/>
</dbReference>
<evidence type="ECO:0000256" key="10">
    <source>
        <dbReference type="ARBA" id="ARBA00023270"/>
    </source>
</evidence>
<dbReference type="SUPFAM" id="SSF51569">
    <property type="entry name" value="Aldolase"/>
    <property type="match status" value="1"/>
</dbReference>
<organism evidence="16 17">
    <name type="scientific">Streptacidiphilus fuscans</name>
    <dbReference type="NCBI Taxonomy" id="2789292"/>
    <lineage>
        <taxon>Bacteria</taxon>
        <taxon>Bacillati</taxon>
        <taxon>Actinomycetota</taxon>
        <taxon>Actinomycetes</taxon>
        <taxon>Kitasatosporales</taxon>
        <taxon>Streptomycetaceae</taxon>
        <taxon>Streptacidiphilus</taxon>
    </lineage>
</organism>
<dbReference type="EC" id="4.3.3.7" evidence="4 12"/>
<dbReference type="EMBL" id="JADPRT010000026">
    <property type="protein sequence ID" value="MBF9073762.1"/>
    <property type="molecule type" value="Genomic_DNA"/>
</dbReference>
<comment type="pathway">
    <text evidence="2 12">Amino-acid biosynthesis; L-lysine biosynthesis via DAP pathway; (S)-tetrahydrodipicolinate from L-aspartate: step 3/4.</text>
</comment>
<keyword evidence="17" id="KW-1185">Reference proteome</keyword>
<keyword evidence="9 12" id="KW-0456">Lyase</keyword>
<dbReference type="GO" id="GO:0009089">
    <property type="term" value="P:lysine biosynthetic process via diaminopimelate"/>
    <property type="evidence" value="ECO:0007669"/>
    <property type="project" value="UniProtKB-UniRule"/>
</dbReference>
<keyword evidence="8 12" id="KW-0457">Lysine biosynthesis</keyword>
<feature type="site" description="Part of a proton relay during catalysis" evidence="12">
    <location>
        <position position="59"/>
    </location>
</feature>
<name>A0A931BCM1_9ACTN</name>
<dbReference type="GO" id="GO:0008840">
    <property type="term" value="F:4-hydroxy-tetrahydrodipicolinate synthase activity"/>
    <property type="evidence" value="ECO:0007669"/>
    <property type="project" value="UniProtKB-UniRule"/>
</dbReference>
<evidence type="ECO:0000256" key="7">
    <source>
        <dbReference type="ARBA" id="ARBA00022915"/>
    </source>
</evidence>
<dbReference type="PANTHER" id="PTHR12128">
    <property type="entry name" value="DIHYDRODIPICOLINATE SYNTHASE"/>
    <property type="match status" value="1"/>
</dbReference>
<comment type="caution">
    <text evidence="16">The sequence shown here is derived from an EMBL/GenBank/DDBJ whole genome shotgun (WGS) entry which is preliminary data.</text>
</comment>
<evidence type="ECO:0000256" key="11">
    <source>
        <dbReference type="ARBA" id="ARBA00047836"/>
    </source>
</evidence>
<evidence type="ECO:0000256" key="2">
    <source>
        <dbReference type="ARBA" id="ARBA00005120"/>
    </source>
</evidence>
<comment type="subunit">
    <text evidence="12">Homotetramer; dimer of dimers.</text>
</comment>
<dbReference type="Proteomes" id="UP000657385">
    <property type="component" value="Unassembled WGS sequence"/>
</dbReference>
<comment type="similarity">
    <text evidence="3 12 13">Belongs to the DapA family.</text>
</comment>
<evidence type="ECO:0000256" key="15">
    <source>
        <dbReference type="PIRSR" id="PIRSR001365-2"/>
    </source>
</evidence>
<dbReference type="PRINTS" id="PR00146">
    <property type="entry name" value="DHPICSNTHASE"/>
</dbReference>
<comment type="caution">
    <text evidence="12">Was originally thought to be a dihydrodipicolinate synthase (DHDPS), catalyzing the condensation of (S)-aspartate-beta-semialdehyde [(S)-ASA] and pyruvate to dihydrodipicolinate (DHDP). However, it was shown in E.coli that the product of the enzymatic reaction is not dihydrodipicolinate but in fact (4S)-4-hydroxy-2,3,4,5-tetrahydro-(2S)-dipicolinic acid (HTPA), and that the consecutive dehydration reaction leading to DHDP is not spontaneous but catalyzed by DapB.</text>
</comment>
<evidence type="ECO:0000256" key="3">
    <source>
        <dbReference type="ARBA" id="ARBA00007592"/>
    </source>
</evidence>
<feature type="site" description="Part of a proton relay during catalysis" evidence="12">
    <location>
        <position position="122"/>
    </location>
</feature>
<keyword evidence="7 12" id="KW-0220">Diaminopimelate biosynthesis</keyword>
<keyword evidence="10 12" id="KW-0704">Schiff base</keyword>
<evidence type="ECO:0000313" key="16">
    <source>
        <dbReference type="EMBL" id="MBF9073762.1"/>
    </source>
</evidence>
<accession>A0A931BCM1</accession>
<dbReference type="PIRSF" id="PIRSF001365">
    <property type="entry name" value="DHDPS"/>
    <property type="match status" value="1"/>
</dbReference>
<dbReference type="PANTHER" id="PTHR12128:SF66">
    <property type="entry name" value="4-HYDROXY-2-OXOGLUTARATE ALDOLASE, MITOCHONDRIAL"/>
    <property type="match status" value="1"/>
</dbReference>
<dbReference type="HAMAP" id="MF_00418">
    <property type="entry name" value="DapA"/>
    <property type="match status" value="1"/>
</dbReference>